<dbReference type="InterPro" id="IPR002645">
    <property type="entry name" value="STAS_dom"/>
</dbReference>
<reference evidence="2 3" key="1">
    <citation type="journal article" date="2016" name="Arch. Microbiol.">
        <title>Streptomyces zhihengii sp. nov., isolated from rhizospheric soil of Psammosilene tunicoides.</title>
        <authorList>
            <person name="Huang M.J."/>
            <person name="Fei J.J."/>
            <person name="Salam N."/>
            <person name="Kim C.J."/>
            <person name="Hozzein W.N."/>
            <person name="Xiao M."/>
            <person name="Huang H.Q."/>
            <person name="Li W.J."/>
        </authorList>
    </citation>
    <scope>NUCLEOTIDE SEQUENCE [LARGE SCALE GENOMIC DNA]</scope>
    <source>
        <strain evidence="2 3">YIM T102</strain>
    </source>
</reference>
<accession>A0ABS2V1U4</accession>
<dbReference type="PROSITE" id="PS50801">
    <property type="entry name" value="STAS"/>
    <property type="match status" value="1"/>
</dbReference>
<dbReference type="CDD" id="cd07043">
    <property type="entry name" value="STAS_anti-anti-sigma_factors"/>
    <property type="match status" value="1"/>
</dbReference>
<keyword evidence="3" id="KW-1185">Reference proteome</keyword>
<dbReference type="SUPFAM" id="SSF52091">
    <property type="entry name" value="SpoIIaa-like"/>
    <property type="match status" value="1"/>
</dbReference>
<protein>
    <submittedName>
        <fullName evidence="2">STAS domain-containing protein</fullName>
    </submittedName>
</protein>
<evidence type="ECO:0000259" key="1">
    <source>
        <dbReference type="PROSITE" id="PS50801"/>
    </source>
</evidence>
<gene>
    <name evidence="2" type="ORF">JE024_35000</name>
</gene>
<evidence type="ECO:0000313" key="3">
    <source>
        <dbReference type="Proteomes" id="UP000664109"/>
    </source>
</evidence>
<comment type="caution">
    <text evidence="2">The sequence shown here is derived from an EMBL/GenBank/DDBJ whole genome shotgun (WGS) entry which is preliminary data.</text>
</comment>
<dbReference type="RefSeq" id="WP_205377884.1">
    <property type="nucleotide sequence ID" value="NZ_JAFEJA010000002.1"/>
</dbReference>
<evidence type="ECO:0000313" key="2">
    <source>
        <dbReference type="EMBL" id="MBM9623801.1"/>
    </source>
</evidence>
<organism evidence="2 3">
    <name type="scientific">Streptomyces zhihengii</name>
    <dbReference type="NCBI Taxonomy" id="1818004"/>
    <lineage>
        <taxon>Bacteria</taxon>
        <taxon>Bacillati</taxon>
        <taxon>Actinomycetota</taxon>
        <taxon>Actinomycetes</taxon>
        <taxon>Kitasatosporales</taxon>
        <taxon>Streptomycetaceae</taxon>
        <taxon>Streptomyces</taxon>
    </lineage>
</organism>
<feature type="domain" description="STAS" evidence="1">
    <location>
        <begin position="1"/>
        <end position="60"/>
    </location>
</feature>
<proteinExistence type="predicted"/>
<dbReference type="EMBL" id="JAFEJA010000002">
    <property type="protein sequence ID" value="MBM9623801.1"/>
    <property type="molecule type" value="Genomic_DNA"/>
</dbReference>
<dbReference type="Gene3D" id="3.30.750.24">
    <property type="entry name" value="STAS domain"/>
    <property type="match status" value="1"/>
</dbReference>
<sequence length="108" mass="11966">MHITTEVRGNCATLTPRGDIDFEHLDQLRTSLDQLPSTVTDVAWDLRDTFFVDIAGLHLLGTPGTPERATSLTNLHPQHRRLLTVACEIFPEAGFDRYLQGPGAQRAA</sequence>
<dbReference type="InterPro" id="IPR036513">
    <property type="entry name" value="STAS_dom_sf"/>
</dbReference>
<dbReference type="Proteomes" id="UP000664109">
    <property type="component" value="Unassembled WGS sequence"/>
</dbReference>
<dbReference type="Pfam" id="PF01740">
    <property type="entry name" value="STAS"/>
    <property type="match status" value="1"/>
</dbReference>
<name>A0ABS2V1U4_9ACTN</name>